<feature type="transmembrane region" description="Helical" evidence="7">
    <location>
        <begin position="118"/>
        <end position="137"/>
    </location>
</feature>
<keyword evidence="6 7" id="KW-0472">Membrane</keyword>
<dbReference type="AlphaFoldDB" id="A0AAU0N3I6"/>
<feature type="transmembrane region" description="Helical" evidence="7">
    <location>
        <begin position="12"/>
        <end position="35"/>
    </location>
</feature>
<evidence type="ECO:0000256" key="7">
    <source>
        <dbReference type="SAM" id="Phobius"/>
    </source>
</evidence>
<evidence type="ECO:0000256" key="6">
    <source>
        <dbReference type="ARBA" id="ARBA00023136"/>
    </source>
</evidence>
<dbReference type="InterPro" id="IPR035952">
    <property type="entry name" value="Rhomboid-like_sf"/>
</dbReference>
<dbReference type="Pfam" id="PF01694">
    <property type="entry name" value="Rhomboid"/>
    <property type="match status" value="1"/>
</dbReference>
<dbReference type="Gene3D" id="1.20.1540.10">
    <property type="entry name" value="Rhomboid-like"/>
    <property type="match status" value="1"/>
</dbReference>
<comment type="subcellular location">
    <subcellularLocation>
        <location evidence="1">Membrane</location>
        <topology evidence="1">Multi-pass membrane protein</topology>
    </subcellularLocation>
</comment>
<dbReference type="PANTHER" id="PTHR43731">
    <property type="entry name" value="RHOMBOID PROTEASE"/>
    <property type="match status" value="1"/>
</dbReference>
<dbReference type="KEGG" id="mpaf:R5R33_07335"/>
<dbReference type="EC" id="3.4.21.-" evidence="9"/>
<evidence type="ECO:0000259" key="8">
    <source>
        <dbReference type="Pfam" id="PF01694"/>
    </source>
</evidence>
<dbReference type="EMBL" id="CP137555">
    <property type="protein sequence ID" value="WOX06935.1"/>
    <property type="molecule type" value="Genomic_DNA"/>
</dbReference>
<feature type="transmembrane region" description="Helical" evidence="7">
    <location>
        <begin position="143"/>
        <end position="162"/>
    </location>
</feature>
<evidence type="ECO:0000256" key="1">
    <source>
        <dbReference type="ARBA" id="ARBA00004141"/>
    </source>
</evidence>
<dbReference type="RefSeq" id="WP_318955370.1">
    <property type="nucleotide sequence ID" value="NZ_CP137555.1"/>
</dbReference>
<dbReference type="SUPFAM" id="SSF144091">
    <property type="entry name" value="Rhomboid-like"/>
    <property type="match status" value="1"/>
</dbReference>
<protein>
    <submittedName>
        <fullName evidence="9">Rhomboid family intramembrane serine protease</fullName>
        <ecNumber evidence="9">3.4.21.-</ecNumber>
    </submittedName>
</protein>
<dbReference type="GO" id="GO:0006508">
    <property type="term" value="P:proteolysis"/>
    <property type="evidence" value="ECO:0007669"/>
    <property type="project" value="UniProtKB-KW"/>
</dbReference>
<name>A0AAU0N3I6_9GAMM</name>
<feature type="transmembrane region" description="Helical" evidence="7">
    <location>
        <begin position="86"/>
        <end position="106"/>
    </location>
</feature>
<dbReference type="GO" id="GO:0016020">
    <property type="term" value="C:membrane"/>
    <property type="evidence" value="ECO:0007669"/>
    <property type="project" value="UniProtKB-SubCell"/>
</dbReference>
<accession>A0AAU0N3I6</accession>
<keyword evidence="3 7" id="KW-0812">Transmembrane</keyword>
<dbReference type="InterPro" id="IPR050925">
    <property type="entry name" value="Rhomboid_protease_S54"/>
</dbReference>
<sequence>MTDTSETSLLSLLTPTVIILVVTTAVSLIALYLSPRLLEECAFRPYRVWRGENRDSIYLAGFVHANLLHLAVNMWCLWLFGRELAYRIGGTRFVLLYALALVASHIPTLFKERDNPQYASVGASGAISAVVFAYIVYYPQAELYLLFLPFPLPAWLFGLLYLSYSAYASRDKNTRINHDAHFWGAVSGLVFVLFTDPGAWARLL</sequence>
<evidence type="ECO:0000256" key="2">
    <source>
        <dbReference type="ARBA" id="ARBA00009045"/>
    </source>
</evidence>
<feature type="transmembrane region" description="Helical" evidence="7">
    <location>
        <begin position="56"/>
        <end position="80"/>
    </location>
</feature>
<keyword evidence="5 7" id="KW-1133">Transmembrane helix</keyword>
<dbReference type="PANTHER" id="PTHR43731:SF14">
    <property type="entry name" value="PRESENILIN-ASSOCIATED RHOMBOID-LIKE PROTEIN, MITOCHONDRIAL"/>
    <property type="match status" value="1"/>
</dbReference>
<evidence type="ECO:0000313" key="10">
    <source>
        <dbReference type="Proteomes" id="UP001302477"/>
    </source>
</evidence>
<keyword evidence="9" id="KW-0645">Protease</keyword>
<organism evidence="9 10">
    <name type="scientific">Microbulbifer pacificus</name>
    <dbReference type="NCBI Taxonomy" id="407164"/>
    <lineage>
        <taxon>Bacteria</taxon>
        <taxon>Pseudomonadati</taxon>
        <taxon>Pseudomonadota</taxon>
        <taxon>Gammaproteobacteria</taxon>
        <taxon>Cellvibrionales</taxon>
        <taxon>Microbulbiferaceae</taxon>
        <taxon>Microbulbifer</taxon>
    </lineage>
</organism>
<evidence type="ECO:0000256" key="4">
    <source>
        <dbReference type="ARBA" id="ARBA00022801"/>
    </source>
</evidence>
<keyword evidence="4 9" id="KW-0378">Hydrolase</keyword>
<keyword evidence="10" id="KW-1185">Reference proteome</keyword>
<reference evidence="9 10" key="1">
    <citation type="submission" date="2023-10" db="EMBL/GenBank/DDBJ databases">
        <title>Description of Microbulbifer bruguierae sp. nov., isolated from the sediments of mangrove plant Bruguiera sexangula and comparative genomic analyses of the genus Microbulbifer.</title>
        <authorList>
            <person name="Long M."/>
        </authorList>
    </citation>
    <scope>NUCLEOTIDE SEQUENCE [LARGE SCALE GENOMIC DNA]</scope>
    <source>
        <strain evidence="9 10">SPO729</strain>
    </source>
</reference>
<dbReference type="InterPro" id="IPR022764">
    <property type="entry name" value="Peptidase_S54_rhomboid_dom"/>
</dbReference>
<comment type="similarity">
    <text evidence="2">Belongs to the peptidase S54 family.</text>
</comment>
<proteinExistence type="inferred from homology"/>
<gene>
    <name evidence="9" type="ORF">R5R33_07335</name>
</gene>
<feature type="transmembrane region" description="Helical" evidence="7">
    <location>
        <begin position="182"/>
        <end position="201"/>
    </location>
</feature>
<feature type="domain" description="Peptidase S54 rhomboid" evidence="8">
    <location>
        <begin position="57"/>
        <end position="193"/>
    </location>
</feature>
<evidence type="ECO:0000256" key="3">
    <source>
        <dbReference type="ARBA" id="ARBA00022692"/>
    </source>
</evidence>
<dbReference type="GO" id="GO:0004252">
    <property type="term" value="F:serine-type endopeptidase activity"/>
    <property type="evidence" value="ECO:0007669"/>
    <property type="project" value="InterPro"/>
</dbReference>
<evidence type="ECO:0000256" key="5">
    <source>
        <dbReference type="ARBA" id="ARBA00022989"/>
    </source>
</evidence>
<evidence type="ECO:0000313" key="9">
    <source>
        <dbReference type="EMBL" id="WOX06935.1"/>
    </source>
</evidence>
<dbReference type="Proteomes" id="UP001302477">
    <property type="component" value="Chromosome"/>
</dbReference>